<evidence type="ECO:0000313" key="1">
    <source>
        <dbReference type="EMBL" id="KAH3802389.1"/>
    </source>
</evidence>
<organism evidence="1 2">
    <name type="scientific">Dreissena polymorpha</name>
    <name type="common">Zebra mussel</name>
    <name type="synonym">Mytilus polymorpha</name>
    <dbReference type="NCBI Taxonomy" id="45954"/>
    <lineage>
        <taxon>Eukaryota</taxon>
        <taxon>Metazoa</taxon>
        <taxon>Spiralia</taxon>
        <taxon>Lophotrochozoa</taxon>
        <taxon>Mollusca</taxon>
        <taxon>Bivalvia</taxon>
        <taxon>Autobranchia</taxon>
        <taxon>Heteroconchia</taxon>
        <taxon>Euheterodonta</taxon>
        <taxon>Imparidentia</taxon>
        <taxon>Neoheterodontei</taxon>
        <taxon>Myida</taxon>
        <taxon>Dreissenoidea</taxon>
        <taxon>Dreissenidae</taxon>
        <taxon>Dreissena</taxon>
    </lineage>
</organism>
<comment type="caution">
    <text evidence="1">The sequence shown here is derived from an EMBL/GenBank/DDBJ whole genome shotgun (WGS) entry which is preliminary data.</text>
</comment>
<protein>
    <submittedName>
        <fullName evidence="1">Uncharacterized protein</fullName>
    </submittedName>
</protein>
<dbReference type="AlphaFoldDB" id="A0A9D4FNC7"/>
<reference evidence="1" key="2">
    <citation type="submission" date="2020-11" db="EMBL/GenBank/DDBJ databases">
        <authorList>
            <person name="McCartney M.A."/>
            <person name="Auch B."/>
            <person name="Kono T."/>
            <person name="Mallez S."/>
            <person name="Becker A."/>
            <person name="Gohl D.M."/>
            <person name="Silverstein K.A.T."/>
            <person name="Koren S."/>
            <person name="Bechman K.B."/>
            <person name="Herman A."/>
            <person name="Abrahante J.E."/>
            <person name="Garbe J."/>
        </authorList>
    </citation>
    <scope>NUCLEOTIDE SEQUENCE</scope>
    <source>
        <strain evidence="1">Duluth1</strain>
        <tissue evidence="1">Whole animal</tissue>
    </source>
</reference>
<gene>
    <name evidence="1" type="ORF">DPMN_156065</name>
</gene>
<keyword evidence="2" id="KW-1185">Reference proteome</keyword>
<proteinExistence type="predicted"/>
<dbReference type="Proteomes" id="UP000828390">
    <property type="component" value="Unassembled WGS sequence"/>
</dbReference>
<name>A0A9D4FNC7_DREPO</name>
<evidence type="ECO:0000313" key="2">
    <source>
        <dbReference type="Proteomes" id="UP000828390"/>
    </source>
</evidence>
<accession>A0A9D4FNC7</accession>
<dbReference type="EMBL" id="JAIWYP010000007">
    <property type="protein sequence ID" value="KAH3802389.1"/>
    <property type="molecule type" value="Genomic_DNA"/>
</dbReference>
<reference evidence="1" key="1">
    <citation type="journal article" date="2019" name="bioRxiv">
        <title>The Genome of the Zebra Mussel, Dreissena polymorpha: A Resource for Invasive Species Research.</title>
        <authorList>
            <person name="McCartney M.A."/>
            <person name="Auch B."/>
            <person name="Kono T."/>
            <person name="Mallez S."/>
            <person name="Zhang Y."/>
            <person name="Obille A."/>
            <person name="Becker A."/>
            <person name="Abrahante J.E."/>
            <person name="Garbe J."/>
            <person name="Badalamenti J.P."/>
            <person name="Herman A."/>
            <person name="Mangelson H."/>
            <person name="Liachko I."/>
            <person name="Sullivan S."/>
            <person name="Sone E.D."/>
            <person name="Koren S."/>
            <person name="Silverstein K.A.T."/>
            <person name="Beckman K.B."/>
            <person name="Gohl D.M."/>
        </authorList>
    </citation>
    <scope>NUCLEOTIDE SEQUENCE</scope>
    <source>
        <strain evidence="1">Duluth1</strain>
        <tissue evidence="1">Whole animal</tissue>
    </source>
</reference>
<sequence>MSSRPSSTLPPMLLPSHFRRCSKTTIHLRQLPFRLAILPSSGSQLSQQERTSWSRDDGSRLMNRVARGSSNFRPSGDVAKQLSTYGQLPFRLAILRSL</sequence>